<dbReference type="RefSeq" id="WP_406768458.1">
    <property type="nucleotide sequence ID" value="NZ_JBJHZZ010000001.1"/>
</dbReference>
<evidence type="ECO:0000259" key="1">
    <source>
        <dbReference type="Pfam" id="PF12652"/>
    </source>
</evidence>
<organism evidence="2 3">
    <name type="scientific">Candidatus Clostridium stratigraminis</name>
    <dbReference type="NCBI Taxonomy" id="3381661"/>
    <lineage>
        <taxon>Bacteria</taxon>
        <taxon>Bacillati</taxon>
        <taxon>Bacillota</taxon>
        <taxon>Clostridia</taxon>
        <taxon>Eubacteriales</taxon>
        <taxon>Clostridiaceae</taxon>
        <taxon>Clostridium</taxon>
    </lineage>
</organism>
<name>A0ABW8T317_9CLOT</name>
<sequence>MKMDRFQLLKQITAVNFMLEDLALYLNTHPSDREALIKYNGYVKESLMLKQEYERSFGMIGEHDSYSPYPWQWIKEPWPWEYEANFRL</sequence>
<accession>A0ABW8T317</accession>
<comment type="caution">
    <text evidence="2">The sequence shown here is derived from an EMBL/GenBank/DDBJ whole genome shotgun (WGS) entry which is preliminary data.</text>
</comment>
<keyword evidence="2" id="KW-0946">Virion</keyword>
<reference evidence="2 3" key="1">
    <citation type="submission" date="2024-11" db="EMBL/GenBank/DDBJ databases">
        <authorList>
            <person name="Heng Y.C."/>
            <person name="Lim A.C.H."/>
            <person name="Lee J.K.Y."/>
            <person name="Kittelmann S."/>
        </authorList>
    </citation>
    <scope>NUCLEOTIDE SEQUENCE [LARGE SCALE GENOMIC DNA]</scope>
    <source>
        <strain evidence="2 3">WILCCON 0185</strain>
    </source>
</reference>
<dbReference type="Proteomes" id="UP001623591">
    <property type="component" value="Unassembled WGS sequence"/>
</dbReference>
<keyword evidence="2" id="KW-0167">Capsid protein</keyword>
<dbReference type="InterPro" id="IPR024207">
    <property type="entry name" value="CotJB_dom"/>
</dbReference>
<proteinExistence type="predicted"/>
<evidence type="ECO:0000313" key="2">
    <source>
        <dbReference type="EMBL" id="MFL0246005.1"/>
    </source>
</evidence>
<protein>
    <submittedName>
        <fullName evidence="2">Spore coat protein CotJB</fullName>
    </submittedName>
</protein>
<feature type="domain" description="Protein CotJB" evidence="1">
    <location>
        <begin position="7"/>
        <end position="81"/>
    </location>
</feature>
<dbReference type="PIRSF" id="PIRSF010606">
    <property type="entry name" value="Spore_coat_CotJB"/>
    <property type="match status" value="1"/>
</dbReference>
<dbReference type="InterPro" id="IPR016571">
    <property type="entry name" value="Spore_coat_assembly_CotJB"/>
</dbReference>
<gene>
    <name evidence="2" type="ORF">ACJDUG_03320</name>
</gene>
<evidence type="ECO:0000313" key="3">
    <source>
        <dbReference type="Proteomes" id="UP001623591"/>
    </source>
</evidence>
<keyword evidence="3" id="KW-1185">Reference proteome</keyword>
<dbReference type="Pfam" id="PF12652">
    <property type="entry name" value="CotJB"/>
    <property type="match status" value="1"/>
</dbReference>
<dbReference type="EMBL" id="JBJHZZ010000001">
    <property type="protein sequence ID" value="MFL0246005.1"/>
    <property type="molecule type" value="Genomic_DNA"/>
</dbReference>